<dbReference type="PROSITE" id="PS00107">
    <property type="entry name" value="PROTEIN_KINASE_ATP"/>
    <property type="match status" value="1"/>
</dbReference>
<dbReference type="Pfam" id="PF23598">
    <property type="entry name" value="LRR_14"/>
    <property type="match status" value="1"/>
</dbReference>
<reference evidence="25" key="2">
    <citation type="journal article" date="2018" name="BMC Genomics">
        <title>A manually annotated Actinidia chinensis var. chinensis (kiwifruit) genome highlights the challenges associated with draft genomes and gene prediction in plants.</title>
        <authorList>
            <person name="Pilkington S.M."/>
            <person name="Crowhurst R."/>
            <person name="Hilario E."/>
            <person name="Nardozza S."/>
            <person name="Fraser L."/>
            <person name="Peng Y."/>
            <person name="Gunaseelan K."/>
            <person name="Simpson R."/>
            <person name="Tahir J."/>
            <person name="Deroles S.C."/>
            <person name="Templeton K."/>
            <person name="Luo Z."/>
            <person name="Davy M."/>
            <person name="Cheng C."/>
            <person name="McNeilage M."/>
            <person name="Scaglione D."/>
            <person name="Liu Y."/>
            <person name="Zhang Q."/>
            <person name="Datson P."/>
            <person name="De Silva N."/>
            <person name="Gardiner S.E."/>
            <person name="Bassett H."/>
            <person name="Chagne D."/>
            <person name="McCallum J."/>
            <person name="Dzierzon H."/>
            <person name="Deng C."/>
            <person name="Wang Y.Y."/>
            <person name="Barron L."/>
            <person name="Manako K."/>
            <person name="Bowen J."/>
            <person name="Foster T.M."/>
            <person name="Erridge Z.A."/>
            <person name="Tiffin H."/>
            <person name="Waite C.N."/>
            <person name="Davies K.M."/>
            <person name="Grierson E.P."/>
            <person name="Laing W.A."/>
            <person name="Kirk R."/>
            <person name="Chen X."/>
            <person name="Wood M."/>
            <person name="Montefiori M."/>
            <person name="Brummell D.A."/>
            <person name="Schwinn K.E."/>
            <person name="Catanach A."/>
            <person name="Fullerton C."/>
            <person name="Li D."/>
            <person name="Meiyalaghan S."/>
            <person name="Nieuwenhuizen N."/>
            <person name="Read N."/>
            <person name="Prakash R."/>
            <person name="Hunter D."/>
            <person name="Zhang H."/>
            <person name="McKenzie M."/>
            <person name="Knabel M."/>
            <person name="Harris A."/>
            <person name="Allan A.C."/>
            <person name="Gleave A."/>
            <person name="Chen A."/>
            <person name="Janssen B.J."/>
            <person name="Plunkett B."/>
            <person name="Ampomah-Dwamena C."/>
            <person name="Voogd C."/>
            <person name="Leif D."/>
            <person name="Lafferty D."/>
            <person name="Souleyre E.J.F."/>
            <person name="Varkonyi-Gasic E."/>
            <person name="Gambi F."/>
            <person name="Hanley J."/>
            <person name="Yao J.L."/>
            <person name="Cheung J."/>
            <person name="David K.M."/>
            <person name="Warren B."/>
            <person name="Marsh K."/>
            <person name="Snowden K.C."/>
            <person name="Lin-Wang K."/>
            <person name="Brian L."/>
            <person name="Martinez-Sanchez M."/>
            <person name="Wang M."/>
            <person name="Ileperuma N."/>
            <person name="Macnee N."/>
            <person name="Campin R."/>
            <person name="McAtee P."/>
            <person name="Drummond R.S.M."/>
            <person name="Espley R.V."/>
            <person name="Ireland H.S."/>
            <person name="Wu R."/>
            <person name="Atkinson R.G."/>
            <person name="Karunairetnam S."/>
            <person name="Bulley S."/>
            <person name="Chunkath S."/>
            <person name="Hanley Z."/>
            <person name="Storey R."/>
            <person name="Thrimawithana A.H."/>
            <person name="Thomson S."/>
            <person name="David C."/>
            <person name="Testolin R."/>
            <person name="Huang H."/>
            <person name="Hellens R.P."/>
            <person name="Schaffer R.J."/>
        </authorList>
    </citation>
    <scope>NUCLEOTIDE SEQUENCE [LARGE SCALE GENOMIC DNA]</scope>
    <source>
        <strain evidence="25">cv. Red5</strain>
    </source>
</reference>
<gene>
    <name evidence="24" type="ORF">CEY00_Acc12183</name>
</gene>
<dbReference type="Pfam" id="PF00069">
    <property type="entry name" value="Pkinase"/>
    <property type="match status" value="1"/>
</dbReference>
<dbReference type="FunFam" id="3.80.10.10:FF:000095">
    <property type="entry name" value="LRR receptor-like serine/threonine-protein kinase GSO1"/>
    <property type="match status" value="1"/>
</dbReference>
<dbReference type="InterPro" id="IPR001611">
    <property type="entry name" value="Leu-rich_rpt"/>
</dbReference>
<dbReference type="FunFam" id="3.80.10.10:FF:000400">
    <property type="entry name" value="Nuclear pore complex protein NUP107"/>
    <property type="match status" value="1"/>
</dbReference>
<evidence type="ECO:0000256" key="11">
    <source>
        <dbReference type="ARBA" id="ARBA00022741"/>
    </source>
</evidence>
<dbReference type="OrthoDB" id="676979at2759"/>
<evidence type="ECO:0000259" key="23">
    <source>
        <dbReference type="PROSITE" id="PS50011"/>
    </source>
</evidence>
<dbReference type="InParanoid" id="A0A2R6QYC9"/>
<dbReference type="InterPro" id="IPR055414">
    <property type="entry name" value="LRR_R13L4/SHOC2-like"/>
</dbReference>
<dbReference type="GO" id="GO:0009653">
    <property type="term" value="P:anatomical structure morphogenesis"/>
    <property type="evidence" value="ECO:0007669"/>
    <property type="project" value="UniProtKB-ARBA"/>
</dbReference>
<dbReference type="AlphaFoldDB" id="A0A2R6QYC9"/>
<evidence type="ECO:0000256" key="19">
    <source>
        <dbReference type="ARBA" id="ARBA00048679"/>
    </source>
</evidence>
<evidence type="ECO:0000256" key="16">
    <source>
        <dbReference type="ARBA" id="ARBA00023170"/>
    </source>
</evidence>
<dbReference type="Pfam" id="PF08263">
    <property type="entry name" value="LRRNT_2"/>
    <property type="match status" value="1"/>
</dbReference>
<dbReference type="FunFam" id="3.80.10.10:FF:000416">
    <property type="entry name" value="Probable leucine-rich repeat receptor-like protein kinase At5g63930"/>
    <property type="match status" value="1"/>
</dbReference>
<dbReference type="InterPro" id="IPR000719">
    <property type="entry name" value="Prot_kinase_dom"/>
</dbReference>
<keyword evidence="6" id="KW-0433">Leucine-rich repeat</keyword>
<dbReference type="InterPro" id="IPR051716">
    <property type="entry name" value="Plant_RL_S/T_kinase"/>
</dbReference>
<keyword evidence="9 22" id="KW-0732">Signal</keyword>
<keyword evidence="11 20" id="KW-0547">Nucleotide-binding</keyword>
<dbReference type="STRING" id="1590841.A0A2R6QYC9"/>
<comment type="caution">
    <text evidence="24">The sequence shown here is derived from an EMBL/GenBank/DDBJ whole genome shotgun (WGS) entry which is preliminary data.</text>
</comment>
<dbReference type="SUPFAM" id="SSF52047">
    <property type="entry name" value="RNI-like"/>
    <property type="match status" value="1"/>
</dbReference>
<evidence type="ECO:0000256" key="1">
    <source>
        <dbReference type="ARBA" id="ARBA00004251"/>
    </source>
</evidence>
<evidence type="ECO:0000256" key="5">
    <source>
        <dbReference type="ARBA" id="ARBA00022553"/>
    </source>
</evidence>
<evidence type="ECO:0000256" key="10">
    <source>
        <dbReference type="ARBA" id="ARBA00022737"/>
    </source>
</evidence>
<dbReference type="SUPFAM" id="SSF56112">
    <property type="entry name" value="Protein kinase-like (PK-like)"/>
    <property type="match status" value="1"/>
</dbReference>
<reference evidence="24 25" key="1">
    <citation type="submission" date="2017-07" db="EMBL/GenBank/DDBJ databases">
        <title>An improved, manually edited Actinidia chinensis var. chinensis (kiwifruit) genome highlights the challenges associated with draft genomes and gene prediction in plants.</title>
        <authorList>
            <person name="Pilkington S."/>
            <person name="Crowhurst R."/>
            <person name="Hilario E."/>
            <person name="Nardozza S."/>
            <person name="Fraser L."/>
            <person name="Peng Y."/>
            <person name="Gunaseelan K."/>
            <person name="Simpson R."/>
            <person name="Tahir J."/>
            <person name="Deroles S."/>
            <person name="Templeton K."/>
            <person name="Luo Z."/>
            <person name="Davy M."/>
            <person name="Cheng C."/>
            <person name="Mcneilage M."/>
            <person name="Scaglione D."/>
            <person name="Liu Y."/>
            <person name="Zhang Q."/>
            <person name="Datson P."/>
            <person name="De Silva N."/>
            <person name="Gardiner S."/>
            <person name="Bassett H."/>
            <person name="Chagne D."/>
            <person name="Mccallum J."/>
            <person name="Dzierzon H."/>
            <person name="Deng C."/>
            <person name="Wang Y.-Y."/>
            <person name="Barron N."/>
            <person name="Manako K."/>
            <person name="Bowen J."/>
            <person name="Foster T."/>
            <person name="Erridge Z."/>
            <person name="Tiffin H."/>
            <person name="Waite C."/>
            <person name="Davies K."/>
            <person name="Grierson E."/>
            <person name="Laing W."/>
            <person name="Kirk R."/>
            <person name="Chen X."/>
            <person name="Wood M."/>
            <person name="Montefiori M."/>
            <person name="Brummell D."/>
            <person name="Schwinn K."/>
            <person name="Catanach A."/>
            <person name="Fullerton C."/>
            <person name="Li D."/>
            <person name="Meiyalaghan S."/>
            <person name="Nieuwenhuizen N."/>
            <person name="Read N."/>
            <person name="Prakash R."/>
            <person name="Hunter D."/>
            <person name="Zhang H."/>
            <person name="Mckenzie M."/>
            <person name="Knabel M."/>
            <person name="Harris A."/>
            <person name="Allan A."/>
            <person name="Chen A."/>
            <person name="Janssen B."/>
            <person name="Plunkett B."/>
            <person name="Dwamena C."/>
            <person name="Voogd C."/>
            <person name="Leif D."/>
            <person name="Lafferty D."/>
            <person name="Souleyre E."/>
            <person name="Varkonyi-Gasic E."/>
            <person name="Gambi F."/>
            <person name="Hanley J."/>
            <person name="Yao J.-L."/>
            <person name="Cheung J."/>
            <person name="David K."/>
            <person name="Warren B."/>
            <person name="Marsh K."/>
            <person name="Snowden K."/>
            <person name="Lin-Wang K."/>
            <person name="Brian L."/>
            <person name="Martinez-Sanchez M."/>
            <person name="Wang M."/>
            <person name="Ileperuma N."/>
            <person name="Macnee N."/>
            <person name="Campin R."/>
            <person name="Mcatee P."/>
            <person name="Drummond R."/>
            <person name="Espley R."/>
            <person name="Ireland H."/>
            <person name="Wu R."/>
            <person name="Atkinson R."/>
            <person name="Karunairetnam S."/>
            <person name="Bulley S."/>
            <person name="Chunkath S."/>
            <person name="Hanley Z."/>
            <person name="Storey R."/>
            <person name="Thrimawithana A."/>
            <person name="Thomson S."/>
            <person name="David C."/>
            <person name="Testolin R."/>
        </authorList>
    </citation>
    <scope>NUCLEOTIDE SEQUENCE [LARGE SCALE GENOMIC DNA]</scope>
    <source>
        <strain evidence="25">cv. Red5</strain>
        <tissue evidence="24">Young leaf</tissue>
    </source>
</reference>
<evidence type="ECO:0000256" key="3">
    <source>
        <dbReference type="ARBA" id="ARBA00022475"/>
    </source>
</evidence>
<evidence type="ECO:0000256" key="22">
    <source>
        <dbReference type="SAM" id="SignalP"/>
    </source>
</evidence>
<dbReference type="Gramene" id="PSS17396">
    <property type="protein sequence ID" value="PSS17396"/>
    <property type="gene ID" value="CEY00_Acc12183"/>
</dbReference>
<dbReference type="Gene3D" id="3.30.200.20">
    <property type="entry name" value="Phosphorylase Kinase, domain 1"/>
    <property type="match status" value="1"/>
</dbReference>
<dbReference type="PROSITE" id="PS50011">
    <property type="entry name" value="PROTEIN_KINASE_DOM"/>
    <property type="match status" value="1"/>
</dbReference>
<evidence type="ECO:0000256" key="7">
    <source>
        <dbReference type="ARBA" id="ARBA00022679"/>
    </source>
</evidence>
<dbReference type="EC" id="2.7.11.1" evidence="2"/>
<comment type="catalytic activity">
    <reaction evidence="18">
        <text>L-threonyl-[protein] + ATP = O-phospho-L-threonyl-[protein] + ADP + H(+)</text>
        <dbReference type="Rhea" id="RHEA:46608"/>
        <dbReference type="Rhea" id="RHEA-COMP:11060"/>
        <dbReference type="Rhea" id="RHEA-COMP:11605"/>
        <dbReference type="ChEBI" id="CHEBI:15378"/>
        <dbReference type="ChEBI" id="CHEBI:30013"/>
        <dbReference type="ChEBI" id="CHEBI:30616"/>
        <dbReference type="ChEBI" id="CHEBI:61977"/>
        <dbReference type="ChEBI" id="CHEBI:456216"/>
        <dbReference type="EC" id="2.7.11.1"/>
    </reaction>
</comment>
<keyword evidence="12 24" id="KW-0418">Kinase</keyword>
<keyword evidence="13 20" id="KW-0067">ATP-binding</keyword>
<keyword evidence="15 21" id="KW-0472">Membrane</keyword>
<dbReference type="PANTHER" id="PTHR48053:SF163">
    <property type="entry name" value="MDIS1-INTERACTING RECEPTOR LIKE KINASE 2-LIKE"/>
    <property type="match status" value="1"/>
</dbReference>
<evidence type="ECO:0000313" key="25">
    <source>
        <dbReference type="Proteomes" id="UP000241394"/>
    </source>
</evidence>
<dbReference type="OMA" id="IFNCEVE"/>
<feature type="chain" id="PRO_5015356317" description="non-specific serine/threonine protein kinase" evidence="22">
    <location>
        <begin position="30"/>
        <end position="898"/>
    </location>
</feature>
<sequence>MGPLEKVPCLVSMVLYVLLFSSPKPPAASASASASAEEANALLKWKASLQSASNSLLTSWTLPPRNDSGSSASGPCHWYGVSCDSEGSVIGMNLTNSSVSGTLKSFSFFSFPNLAYMDFCINQLSGSIPPQIGSLSKLVYLNLSTNQFSGNIPPEIGLLTNLRTLHLVKNQLNGSIPQEISLLKSLSELALYTNRLSGPIPASLGNLSNLTSLYLYENQLSGSIPPEIGNLANLVLLYMDHNNLTGPIPSTFVNLNRLNMLKLSVNQLSGSIPQELGNLKSLISLDLTQNQLNGTIPASLGNMSKLETLFLRINQLSGPIPTEFGNLKNLLVLVMDTNQLSGHLPEICQGGKLQKITVQNNQLAGPIPKSLRDCKSLVRVRLEGNQFTGSISEAFGVYPNLKYLDLSRNNFHGEISKNWSSCPRLQTLMMAGNNITGRIPPELGDSPQLQRLNLSSNHLIGEIPKELGKLNSLLELYLADNQHSGSITKELGSLTKLQKLDLSINRLNGPIAAGNLENCMQLINLNLSSNNFSQDIPEQLSKLPQLSTLDLSQNSLSGEIPSQFTNMHWLHHIDISYNELEGPIPTSKAFMNASIEALQGNKHLCGNVTGLQPCKIHFGVNKNTSRKNQTLILIIVLPLGGALLLLGALAGLVIAWDRRKKNPEKGSYDEDLFSISIYNDRAMYNDILKATNNFDPICCIGKGGYGTVYKAKLSSIKMAAANIIAVKKLHPSTARDDRKGFLNEYLERGSLATILSRDEEAQQLDWPKRVNIVKGLVHALSYMHHDCTPSIVHRDISSRNVLIDKEYEVRVSDFGIAKLLKLDSSNWSALAGTYGYVAPEFAYTMKVTEKCDVYSFGVLSLKVIKGRHPGDFVSSFSTPAVENMQLKDVMDQRQHELP</sequence>
<keyword evidence="5" id="KW-0597">Phosphoprotein</keyword>
<evidence type="ECO:0000256" key="13">
    <source>
        <dbReference type="ARBA" id="ARBA00022840"/>
    </source>
</evidence>
<evidence type="ECO:0000256" key="8">
    <source>
        <dbReference type="ARBA" id="ARBA00022692"/>
    </source>
</evidence>
<keyword evidence="7" id="KW-0808">Transferase</keyword>
<dbReference type="InterPro" id="IPR008266">
    <property type="entry name" value="Tyr_kinase_AS"/>
</dbReference>
<name>A0A2R6QYC9_ACTCC</name>
<keyword evidence="25" id="KW-1185">Reference proteome</keyword>
<dbReference type="GO" id="GO:0005524">
    <property type="term" value="F:ATP binding"/>
    <property type="evidence" value="ECO:0007669"/>
    <property type="project" value="UniProtKB-UniRule"/>
</dbReference>
<evidence type="ECO:0000256" key="2">
    <source>
        <dbReference type="ARBA" id="ARBA00012513"/>
    </source>
</evidence>
<dbReference type="InterPro" id="IPR017441">
    <property type="entry name" value="Protein_kinase_ATP_BS"/>
</dbReference>
<dbReference type="SUPFAM" id="SSF52058">
    <property type="entry name" value="L domain-like"/>
    <property type="match status" value="1"/>
</dbReference>
<feature type="domain" description="Protein kinase" evidence="23">
    <location>
        <begin position="694"/>
        <end position="898"/>
    </location>
</feature>
<comment type="catalytic activity">
    <reaction evidence="19">
        <text>L-seryl-[protein] + ATP = O-phospho-L-seryl-[protein] + ADP + H(+)</text>
        <dbReference type="Rhea" id="RHEA:17989"/>
        <dbReference type="Rhea" id="RHEA-COMP:9863"/>
        <dbReference type="Rhea" id="RHEA-COMP:11604"/>
        <dbReference type="ChEBI" id="CHEBI:15378"/>
        <dbReference type="ChEBI" id="CHEBI:29999"/>
        <dbReference type="ChEBI" id="CHEBI:30616"/>
        <dbReference type="ChEBI" id="CHEBI:83421"/>
        <dbReference type="ChEBI" id="CHEBI:456216"/>
        <dbReference type="EC" id="2.7.11.1"/>
    </reaction>
</comment>
<dbReference type="InterPro" id="IPR003591">
    <property type="entry name" value="Leu-rich_rpt_typical-subtyp"/>
</dbReference>
<protein>
    <recommendedName>
        <fullName evidence="2">non-specific serine/threonine protein kinase</fullName>
        <ecNumber evidence="2">2.7.11.1</ecNumber>
    </recommendedName>
</protein>
<evidence type="ECO:0000256" key="12">
    <source>
        <dbReference type="ARBA" id="ARBA00022777"/>
    </source>
</evidence>
<dbReference type="GO" id="GO:0006952">
    <property type="term" value="P:defense response"/>
    <property type="evidence" value="ECO:0007669"/>
    <property type="project" value="UniProtKB-ARBA"/>
</dbReference>
<evidence type="ECO:0000313" key="24">
    <source>
        <dbReference type="EMBL" id="PSS17396.1"/>
    </source>
</evidence>
<dbReference type="EMBL" id="NKQK01000011">
    <property type="protein sequence ID" value="PSS17396.1"/>
    <property type="molecule type" value="Genomic_DNA"/>
</dbReference>
<dbReference type="InterPro" id="IPR032675">
    <property type="entry name" value="LRR_dom_sf"/>
</dbReference>
<dbReference type="Pfam" id="PF13855">
    <property type="entry name" value="LRR_8"/>
    <property type="match status" value="1"/>
</dbReference>
<evidence type="ECO:0000256" key="18">
    <source>
        <dbReference type="ARBA" id="ARBA00047899"/>
    </source>
</evidence>
<dbReference type="Pfam" id="PF00560">
    <property type="entry name" value="LRR_1"/>
    <property type="match status" value="6"/>
</dbReference>
<keyword evidence="8 21" id="KW-0812">Transmembrane</keyword>
<dbReference type="InterPro" id="IPR011009">
    <property type="entry name" value="Kinase-like_dom_sf"/>
</dbReference>
<dbReference type="SMART" id="SM00369">
    <property type="entry name" value="LRR_TYP"/>
    <property type="match status" value="8"/>
</dbReference>
<feature type="transmembrane region" description="Helical" evidence="21">
    <location>
        <begin position="631"/>
        <end position="656"/>
    </location>
</feature>
<dbReference type="FunFam" id="3.80.10.10:FF:000722">
    <property type="entry name" value="Leucine-rich repeat receptor-like protein kinase"/>
    <property type="match status" value="1"/>
</dbReference>
<keyword evidence="10" id="KW-0677">Repeat</keyword>
<keyword evidence="14 21" id="KW-1133">Transmembrane helix</keyword>
<evidence type="ECO:0000256" key="4">
    <source>
        <dbReference type="ARBA" id="ARBA00022527"/>
    </source>
</evidence>
<dbReference type="GO" id="GO:0051707">
    <property type="term" value="P:response to other organism"/>
    <property type="evidence" value="ECO:0007669"/>
    <property type="project" value="UniProtKB-ARBA"/>
</dbReference>
<dbReference type="PRINTS" id="PR00019">
    <property type="entry name" value="LEURICHRPT"/>
</dbReference>
<dbReference type="GO" id="GO:0005886">
    <property type="term" value="C:plasma membrane"/>
    <property type="evidence" value="ECO:0007669"/>
    <property type="project" value="UniProtKB-SubCell"/>
</dbReference>
<comment type="subcellular location">
    <subcellularLocation>
        <location evidence="1">Cell membrane</location>
        <topology evidence="1">Single-pass type I membrane protein</topology>
    </subcellularLocation>
</comment>
<dbReference type="FunFam" id="1.10.510.10:FF:001023">
    <property type="entry name" value="Os07g0541700 protein"/>
    <property type="match status" value="1"/>
</dbReference>
<organism evidence="24 25">
    <name type="scientific">Actinidia chinensis var. chinensis</name>
    <name type="common">Chinese soft-hair kiwi</name>
    <dbReference type="NCBI Taxonomy" id="1590841"/>
    <lineage>
        <taxon>Eukaryota</taxon>
        <taxon>Viridiplantae</taxon>
        <taxon>Streptophyta</taxon>
        <taxon>Embryophyta</taxon>
        <taxon>Tracheophyta</taxon>
        <taxon>Spermatophyta</taxon>
        <taxon>Magnoliopsida</taxon>
        <taxon>eudicotyledons</taxon>
        <taxon>Gunneridae</taxon>
        <taxon>Pentapetalae</taxon>
        <taxon>asterids</taxon>
        <taxon>Ericales</taxon>
        <taxon>Actinidiaceae</taxon>
        <taxon>Actinidia</taxon>
    </lineage>
</organism>
<evidence type="ECO:0000256" key="14">
    <source>
        <dbReference type="ARBA" id="ARBA00022989"/>
    </source>
</evidence>
<evidence type="ECO:0000256" key="21">
    <source>
        <dbReference type="SAM" id="Phobius"/>
    </source>
</evidence>
<dbReference type="Gene3D" id="3.80.10.10">
    <property type="entry name" value="Ribonuclease Inhibitor"/>
    <property type="match status" value="4"/>
</dbReference>
<evidence type="ECO:0000256" key="20">
    <source>
        <dbReference type="PROSITE-ProRule" id="PRU10141"/>
    </source>
</evidence>
<keyword evidence="3" id="KW-1003">Cell membrane</keyword>
<dbReference type="PROSITE" id="PS00109">
    <property type="entry name" value="PROTEIN_KINASE_TYR"/>
    <property type="match status" value="1"/>
</dbReference>
<proteinExistence type="predicted"/>
<dbReference type="PANTHER" id="PTHR48053">
    <property type="entry name" value="LEUCINE RICH REPEAT FAMILY PROTEIN, EXPRESSED"/>
    <property type="match status" value="1"/>
</dbReference>
<keyword evidence="16 24" id="KW-0675">Receptor</keyword>
<keyword evidence="17" id="KW-0325">Glycoprotein</keyword>
<feature type="signal peptide" evidence="22">
    <location>
        <begin position="1"/>
        <end position="29"/>
    </location>
</feature>
<evidence type="ECO:0000256" key="15">
    <source>
        <dbReference type="ARBA" id="ARBA00023136"/>
    </source>
</evidence>
<dbReference type="GO" id="GO:0099402">
    <property type="term" value="P:plant organ development"/>
    <property type="evidence" value="ECO:0007669"/>
    <property type="project" value="UniProtKB-ARBA"/>
</dbReference>
<evidence type="ECO:0000256" key="6">
    <source>
        <dbReference type="ARBA" id="ARBA00022614"/>
    </source>
</evidence>
<accession>A0A2R6QYC9</accession>
<keyword evidence="4" id="KW-0723">Serine/threonine-protein kinase</keyword>
<evidence type="ECO:0000256" key="17">
    <source>
        <dbReference type="ARBA" id="ARBA00023180"/>
    </source>
</evidence>
<dbReference type="Proteomes" id="UP000241394">
    <property type="component" value="Chromosome LG11"/>
</dbReference>
<dbReference type="Gene3D" id="1.10.510.10">
    <property type="entry name" value="Transferase(Phosphotransferase) domain 1"/>
    <property type="match status" value="1"/>
</dbReference>
<evidence type="ECO:0000256" key="9">
    <source>
        <dbReference type="ARBA" id="ARBA00022729"/>
    </source>
</evidence>
<dbReference type="InterPro" id="IPR013210">
    <property type="entry name" value="LRR_N_plant-typ"/>
</dbReference>
<dbReference type="GO" id="GO:0004674">
    <property type="term" value="F:protein serine/threonine kinase activity"/>
    <property type="evidence" value="ECO:0007669"/>
    <property type="project" value="UniProtKB-KW"/>
</dbReference>
<feature type="binding site" evidence="20">
    <location>
        <position position="728"/>
    </location>
    <ligand>
        <name>ATP</name>
        <dbReference type="ChEBI" id="CHEBI:30616"/>
    </ligand>
</feature>